<feature type="region of interest" description="Disordered" evidence="1">
    <location>
        <begin position="1"/>
        <end position="22"/>
    </location>
</feature>
<keyword evidence="4" id="KW-1185">Reference proteome</keyword>
<proteinExistence type="predicted"/>
<accession>A0ABS6ZMF9</accession>
<dbReference type="Pfam" id="PF11726">
    <property type="entry name" value="YagK_YfjJ_C"/>
    <property type="match status" value="1"/>
</dbReference>
<feature type="domain" description="YagK/YfjJ C-terminal" evidence="2">
    <location>
        <begin position="56"/>
        <end position="221"/>
    </location>
</feature>
<comment type="caution">
    <text evidence="3">The sequence shown here is derived from an EMBL/GenBank/DDBJ whole genome shotgun (WGS) entry which is preliminary data.</text>
</comment>
<dbReference type="Proteomes" id="UP000769617">
    <property type="component" value="Unassembled WGS sequence"/>
</dbReference>
<evidence type="ECO:0000259" key="2">
    <source>
        <dbReference type="Pfam" id="PF11726"/>
    </source>
</evidence>
<name>A0ABS6ZMF9_9GAMM</name>
<evidence type="ECO:0000313" key="4">
    <source>
        <dbReference type="Proteomes" id="UP000769617"/>
    </source>
</evidence>
<reference evidence="3 4" key="1">
    <citation type="submission" date="2021-07" db="EMBL/GenBank/DDBJ databases">
        <authorList>
            <person name="So Y."/>
        </authorList>
    </citation>
    <scope>NUCLEOTIDE SEQUENCE [LARGE SCALE GENOMIC DNA]</scope>
    <source>
        <strain evidence="3 4">Y3S6</strain>
    </source>
</reference>
<gene>
    <name evidence="3" type="ORF">KPL81_03345</name>
</gene>
<evidence type="ECO:0000313" key="3">
    <source>
        <dbReference type="EMBL" id="MBW6390200.1"/>
    </source>
</evidence>
<dbReference type="RefSeq" id="WP_219790687.1">
    <property type="nucleotide sequence ID" value="NZ_JAHYCA010000001.1"/>
</dbReference>
<protein>
    <submittedName>
        <fullName evidence="3">Inovirus Gp2 family protein</fullName>
    </submittedName>
</protein>
<dbReference type="InterPro" id="IPR057271">
    <property type="entry name" value="YagK_YfjJ_C"/>
</dbReference>
<evidence type="ECO:0000256" key="1">
    <source>
        <dbReference type="SAM" id="MobiDB-lite"/>
    </source>
</evidence>
<dbReference type="EMBL" id="JAHYCA010000001">
    <property type="protein sequence ID" value="MBW6390200.1"/>
    <property type="molecule type" value="Genomic_DNA"/>
</dbReference>
<organism evidence="3 4">
    <name type="scientific">Billgrantia antri</name>
    <dbReference type="NCBI Taxonomy" id="2846777"/>
    <lineage>
        <taxon>Bacteria</taxon>
        <taxon>Pseudomonadati</taxon>
        <taxon>Pseudomonadota</taxon>
        <taxon>Gammaproteobacteria</taxon>
        <taxon>Oceanospirillales</taxon>
        <taxon>Halomonadaceae</taxon>
        <taxon>Billgrantia</taxon>
    </lineage>
</organism>
<sequence>MSYQKKRSTENTNHTLHYAPTFEPEPGVSLPVLTEKGPLVTSYLDTLYRVVKDAMNDHGRVLLVRCDLYCPREMPLSDNAHTNEFADKFIASVKSKVKADMRRKKSPHKPAVRFVMAREYSTCNRPHYHLALLLNGHAYRALGTFDYNGDNLFWKIAEAWASAWNIPVEMAMTRVYYRWGKRGVSVYRLNPEDNYVNFPAAFQRCSYLCKAATKRFGNGSRGLLSSKS</sequence>